<organism evidence="2 3">
    <name type="scientific">Armillaria gallica</name>
    <name type="common">Bulbous honey fungus</name>
    <name type="synonym">Armillaria bulbosa</name>
    <dbReference type="NCBI Taxonomy" id="47427"/>
    <lineage>
        <taxon>Eukaryota</taxon>
        <taxon>Fungi</taxon>
        <taxon>Dikarya</taxon>
        <taxon>Basidiomycota</taxon>
        <taxon>Agaricomycotina</taxon>
        <taxon>Agaricomycetes</taxon>
        <taxon>Agaricomycetidae</taxon>
        <taxon>Agaricales</taxon>
        <taxon>Marasmiineae</taxon>
        <taxon>Physalacriaceae</taxon>
        <taxon>Armillaria</taxon>
    </lineage>
</organism>
<evidence type="ECO:0000313" key="2">
    <source>
        <dbReference type="EMBL" id="PBK79986.1"/>
    </source>
</evidence>
<keyword evidence="1" id="KW-1133">Transmembrane helix</keyword>
<sequence>MSLCLRLTDCCRQPVHVLFGAEVFVATFLRTNDTRTIRRYLLVITLQIRVFLWVAYGTCCCCVVELLYSAKSGFAQTRMKCRSQRK</sequence>
<dbReference type="InParanoid" id="A0A2H3CXG9"/>
<keyword evidence="1" id="KW-0472">Membrane</keyword>
<name>A0A2H3CXG9_ARMGA</name>
<dbReference type="EMBL" id="KZ293755">
    <property type="protein sequence ID" value="PBK79986.1"/>
    <property type="molecule type" value="Genomic_DNA"/>
</dbReference>
<keyword evidence="1" id="KW-0812">Transmembrane</keyword>
<keyword evidence="3" id="KW-1185">Reference proteome</keyword>
<gene>
    <name evidence="2" type="ORF">ARMGADRAFT_95520</name>
</gene>
<feature type="transmembrane region" description="Helical" evidence="1">
    <location>
        <begin position="50"/>
        <end position="70"/>
    </location>
</feature>
<dbReference type="AlphaFoldDB" id="A0A2H3CXG9"/>
<reference evidence="3" key="1">
    <citation type="journal article" date="2017" name="Nat. Ecol. Evol.">
        <title>Genome expansion and lineage-specific genetic innovations in the forest pathogenic fungi Armillaria.</title>
        <authorList>
            <person name="Sipos G."/>
            <person name="Prasanna A.N."/>
            <person name="Walter M.C."/>
            <person name="O'Connor E."/>
            <person name="Balint B."/>
            <person name="Krizsan K."/>
            <person name="Kiss B."/>
            <person name="Hess J."/>
            <person name="Varga T."/>
            <person name="Slot J."/>
            <person name="Riley R."/>
            <person name="Boka B."/>
            <person name="Rigling D."/>
            <person name="Barry K."/>
            <person name="Lee J."/>
            <person name="Mihaltcheva S."/>
            <person name="LaButti K."/>
            <person name="Lipzen A."/>
            <person name="Waldron R."/>
            <person name="Moloney N.M."/>
            <person name="Sperisen C."/>
            <person name="Kredics L."/>
            <person name="Vagvoelgyi C."/>
            <person name="Patrignani A."/>
            <person name="Fitzpatrick D."/>
            <person name="Nagy I."/>
            <person name="Doyle S."/>
            <person name="Anderson J.B."/>
            <person name="Grigoriev I.V."/>
            <person name="Gueldener U."/>
            <person name="Muensterkoetter M."/>
            <person name="Nagy L.G."/>
        </authorList>
    </citation>
    <scope>NUCLEOTIDE SEQUENCE [LARGE SCALE GENOMIC DNA]</scope>
    <source>
        <strain evidence="3">Ar21-2</strain>
    </source>
</reference>
<protein>
    <submittedName>
        <fullName evidence="2">Uncharacterized protein</fullName>
    </submittedName>
</protein>
<accession>A0A2H3CXG9</accession>
<evidence type="ECO:0000313" key="3">
    <source>
        <dbReference type="Proteomes" id="UP000217790"/>
    </source>
</evidence>
<dbReference type="Proteomes" id="UP000217790">
    <property type="component" value="Unassembled WGS sequence"/>
</dbReference>
<evidence type="ECO:0000256" key="1">
    <source>
        <dbReference type="SAM" id="Phobius"/>
    </source>
</evidence>
<proteinExistence type="predicted"/>